<dbReference type="InterPro" id="IPR023562">
    <property type="entry name" value="ClpP/TepA"/>
</dbReference>
<dbReference type="RefSeq" id="WP_040038632.1">
    <property type="nucleotide sequence ID" value="NZ_JWJG01000010.1"/>
</dbReference>
<gene>
    <name evidence="9" type="ORF">TSA66_00970</name>
    <name evidence="7" type="ORF">TSA66_08035</name>
    <name evidence="8" type="ORF">TSA66_08280</name>
</gene>
<dbReference type="OrthoDB" id="9806592at2"/>
<evidence type="ECO:0000256" key="2">
    <source>
        <dbReference type="ARBA" id="ARBA00022490"/>
    </source>
</evidence>
<dbReference type="AlphaFoldDB" id="A0A0C2BVJ6"/>
<dbReference type="CDD" id="cd07016">
    <property type="entry name" value="S14_ClpP_1"/>
    <property type="match status" value="1"/>
</dbReference>
<dbReference type="Gene3D" id="3.90.226.10">
    <property type="entry name" value="2-enoyl-CoA Hydratase, Chain A, domain 1"/>
    <property type="match status" value="1"/>
</dbReference>
<keyword evidence="2" id="KW-0963">Cytoplasm</keyword>
<keyword evidence="10" id="KW-1185">Reference proteome</keyword>
<comment type="caution">
    <text evidence="9">The sequence shown here is derived from an EMBL/GenBank/DDBJ whole genome shotgun (WGS) entry which is preliminary data.</text>
</comment>
<proteinExistence type="inferred from homology"/>
<keyword evidence="3" id="KW-0645">Protease</keyword>
<dbReference type="GO" id="GO:0051117">
    <property type="term" value="F:ATPase binding"/>
    <property type="evidence" value="ECO:0007669"/>
    <property type="project" value="TreeGrafter"/>
</dbReference>
<dbReference type="EMBL" id="JWJG01000028">
    <property type="protein sequence ID" value="KIF80782.1"/>
    <property type="molecule type" value="Genomic_DNA"/>
</dbReference>
<dbReference type="EMBL" id="JWJG01000028">
    <property type="protein sequence ID" value="KIF80819.1"/>
    <property type="molecule type" value="Genomic_DNA"/>
</dbReference>
<dbReference type="NCBIfam" id="NF045542">
    <property type="entry name" value="Clp_rel_HeadMat"/>
    <property type="match status" value="1"/>
</dbReference>
<reference evidence="9 10" key="1">
    <citation type="submission" date="2014-12" db="EMBL/GenBank/DDBJ databases">
        <title>Denitrispirillum autotrophicum gen. nov., sp. nov., Denitrifying, Facultatively Autotrophic Bacteria Isolated from Rice Paddy Soil.</title>
        <authorList>
            <person name="Ishii S."/>
            <person name="Ashida N."/>
            <person name="Ohno H."/>
            <person name="Otsuka S."/>
            <person name="Yokota A."/>
            <person name="Senoo K."/>
        </authorList>
    </citation>
    <scope>NUCLEOTIDE SEQUENCE [LARGE SCALE GENOMIC DNA]</scope>
    <source>
        <strain evidence="9 10">TSA66</strain>
    </source>
</reference>
<evidence type="ECO:0000256" key="1">
    <source>
        <dbReference type="ARBA" id="ARBA00007039"/>
    </source>
</evidence>
<comment type="similarity">
    <text evidence="1 6">Belongs to the peptidase S14 family.</text>
</comment>
<dbReference type="Pfam" id="PF00574">
    <property type="entry name" value="CLP_protease"/>
    <property type="match status" value="1"/>
</dbReference>
<evidence type="ECO:0000313" key="10">
    <source>
        <dbReference type="Proteomes" id="UP000031572"/>
    </source>
</evidence>
<dbReference type="EMBL" id="JWJG01000010">
    <property type="protein sequence ID" value="KIF84044.1"/>
    <property type="molecule type" value="Genomic_DNA"/>
</dbReference>
<dbReference type="SUPFAM" id="SSF52096">
    <property type="entry name" value="ClpP/crotonase"/>
    <property type="match status" value="1"/>
</dbReference>
<evidence type="ECO:0000313" key="8">
    <source>
        <dbReference type="EMBL" id="KIF80819.1"/>
    </source>
</evidence>
<evidence type="ECO:0000313" key="9">
    <source>
        <dbReference type="EMBL" id="KIF84044.1"/>
    </source>
</evidence>
<sequence length="231" mass="25252">MKKLVQLIRNNASRDPVKIRAEGDAATIYLYDVIDPYWGIGAAEFNKTLAELSGQAVTLRINSPGGDVFDGRAMATAIAQHGNVTAYIDGLAASAATYVAIAAKSVIMAEGSFFMIHEAWTMAYGNKHDLTETAALLDKIDGSIINDYAKKTGKSVEEIAAWMKAETWFTAQEALDNGFVDSIGDAPAANNRWDLSAYSNAPKIEQKQDNSPNWEVVRQRNLNRLRLHEIG</sequence>
<keyword evidence="5" id="KW-0720">Serine protease</keyword>
<dbReference type="STRING" id="709839.TSA66_00970"/>
<dbReference type="GO" id="GO:0004252">
    <property type="term" value="F:serine-type endopeptidase activity"/>
    <property type="evidence" value="ECO:0007669"/>
    <property type="project" value="InterPro"/>
</dbReference>
<dbReference type="Proteomes" id="UP000031572">
    <property type="component" value="Unassembled WGS sequence"/>
</dbReference>
<evidence type="ECO:0000313" key="7">
    <source>
        <dbReference type="EMBL" id="KIF80782.1"/>
    </source>
</evidence>
<evidence type="ECO:0000256" key="6">
    <source>
        <dbReference type="RuleBase" id="RU003567"/>
    </source>
</evidence>
<dbReference type="InterPro" id="IPR029045">
    <property type="entry name" value="ClpP/crotonase-like_dom_sf"/>
</dbReference>
<evidence type="ECO:0000256" key="4">
    <source>
        <dbReference type="ARBA" id="ARBA00022801"/>
    </source>
</evidence>
<protein>
    <recommendedName>
        <fullName evidence="6">ATP-dependent Clp protease proteolytic subunit</fullName>
    </recommendedName>
</protein>
<dbReference type="InterPro" id="IPR001907">
    <property type="entry name" value="ClpP"/>
</dbReference>
<evidence type="ECO:0000256" key="3">
    <source>
        <dbReference type="ARBA" id="ARBA00022670"/>
    </source>
</evidence>
<dbReference type="GO" id="GO:0006515">
    <property type="term" value="P:protein quality control for misfolded or incompletely synthesized proteins"/>
    <property type="evidence" value="ECO:0007669"/>
    <property type="project" value="TreeGrafter"/>
</dbReference>
<dbReference type="GO" id="GO:0009368">
    <property type="term" value="C:endopeptidase Clp complex"/>
    <property type="evidence" value="ECO:0007669"/>
    <property type="project" value="TreeGrafter"/>
</dbReference>
<name>A0A0C2BVJ6_9BURK</name>
<dbReference type="PANTHER" id="PTHR10381:SF70">
    <property type="entry name" value="ATP-DEPENDENT CLP PROTEASE PROTEOLYTIC SUBUNIT"/>
    <property type="match status" value="1"/>
</dbReference>
<accession>A0A0C2BVJ6</accession>
<dbReference type="PRINTS" id="PR00127">
    <property type="entry name" value="CLPPROTEASEP"/>
</dbReference>
<dbReference type="GO" id="GO:0004176">
    <property type="term" value="F:ATP-dependent peptidase activity"/>
    <property type="evidence" value="ECO:0007669"/>
    <property type="project" value="InterPro"/>
</dbReference>
<evidence type="ECO:0000256" key="5">
    <source>
        <dbReference type="ARBA" id="ARBA00022825"/>
    </source>
</evidence>
<keyword evidence="4" id="KW-0378">Hydrolase</keyword>
<organism evidence="9 10">
    <name type="scientific">Noviherbaspirillum autotrophicum</name>
    <dbReference type="NCBI Taxonomy" id="709839"/>
    <lineage>
        <taxon>Bacteria</taxon>
        <taxon>Pseudomonadati</taxon>
        <taxon>Pseudomonadota</taxon>
        <taxon>Betaproteobacteria</taxon>
        <taxon>Burkholderiales</taxon>
        <taxon>Oxalobacteraceae</taxon>
        <taxon>Noviherbaspirillum</taxon>
    </lineage>
</organism>
<dbReference type="PANTHER" id="PTHR10381">
    <property type="entry name" value="ATP-DEPENDENT CLP PROTEASE PROTEOLYTIC SUBUNIT"/>
    <property type="match status" value="1"/>
</dbReference>